<protein>
    <submittedName>
        <fullName evidence="4">DUF2914 domain-containing protein</fullName>
    </submittedName>
</protein>
<name>A0ABU9GLV6_9GAMM</name>
<feature type="transmembrane region" description="Helical" evidence="2">
    <location>
        <begin position="40"/>
        <end position="62"/>
    </location>
</feature>
<dbReference type="Pfam" id="PF11141">
    <property type="entry name" value="DUF2914"/>
    <property type="match status" value="1"/>
</dbReference>
<proteinExistence type="predicted"/>
<evidence type="ECO:0000259" key="3">
    <source>
        <dbReference type="Pfam" id="PF11141"/>
    </source>
</evidence>
<dbReference type="EMBL" id="JBAKAZ010000004">
    <property type="protein sequence ID" value="MEL0628292.1"/>
    <property type="molecule type" value="Genomic_DNA"/>
</dbReference>
<keyword evidence="2" id="KW-0472">Membrane</keyword>
<evidence type="ECO:0000256" key="2">
    <source>
        <dbReference type="SAM" id="Phobius"/>
    </source>
</evidence>
<dbReference type="RefSeq" id="WP_341596242.1">
    <property type="nucleotide sequence ID" value="NZ_JBAKAZ010000004.1"/>
</dbReference>
<accession>A0ABU9GLV6</accession>
<reference evidence="4 5" key="1">
    <citation type="submission" date="2024-02" db="EMBL/GenBank/DDBJ databases">
        <title>Bacteria isolated from the canopy kelp, Nereocystis luetkeana.</title>
        <authorList>
            <person name="Pfister C.A."/>
            <person name="Younker I.T."/>
            <person name="Light S.H."/>
        </authorList>
    </citation>
    <scope>NUCLEOTIDE SEQUENCE [LARGE SCALE GENOMIC DNA]</scope>
    <source>
        <strain evidence="4 5">TI.1.05</strain>
    </source>
</reference>
<keyword evidence="5" id="KW-1185">Reference proteome</keyword>
<keyword evidence="2" id="KW-0812">Transmembrane</keyword>
<sequence>MKDSKNMTVRVSFNQQTTAPLKNNGVLTEKPRRQYYWGRIALLIAAILIILITIIISFKHYFGEDEQPKSQPVVKDLTITSNEINSSEAKNTNSLNTNTTTARTNSSNQASTTPIVEATQTTAQATVQTKDTAEVTPRSNGLFSQPNTTIFSDNIKRFSLAPYINGKEPAGDFSSLTFKKNITTIWAFSEAINLRNETLYYVWKLNGKQLAKVRVGVGADRWRSNSSKLVQKNMQGNWLVELQDSQGKVLANSKFTY</sequence>
<evidence type="ECO:0000256" key="1">
    <source>
        <dbReference type="SAM" id="MobiDB-lite"/>
    </source>
</evidence>
<dbReference type="Proteomes" id="UP001369082">
    <property type="component" value="Unassembled WGS sequence"/>
</dbReference>
<comment type="caution">
    <text evidence="4">The sequence shown here is derived from an EMBL/GenBank/DDBJ whole genome shotgun (WGS) entry which is preliminary data.</text>
</comment>
<keyword evidence="2" id="KW-1133">Transmembrane helix</keyword>
<feature type="compositionally biased region" description="Low complexity" evidence="1">
    <location>
        <begin position="91"/>
        <end position="112"/>
    </location>
</feature>
<feature type="domain" description="DUF2914" evidence="3">
    <location>
        <begin position="197"/>
        <end position="256"/>
    </location>
</feature>
<feature type="region of interest" description="Disordered" evidence="1">
    <location>
        <begin position="85"/>
        <end position="112"/>
    </location>
</feature>
<dbReference type="InterPro" id="IPR022606">
    <property type="entry name" value="DUF2914"/>
</dbReference>
<evidence type="ECO:0000313" key="5">
    <source>
        <dbReference type="Proteomes" id="UP001369082"/>
    </source>
</evidence>
<evidence type="ECO:0000313" key="4">
    <source>
        <dbReference type="EMBL" id="MEL0628292.1"/>
    </source>
</evidence>
<organism evidence="4 5">
    <name type="scientific">Psychromonas aquatilis</name>
    <dbReference type="NCBI Taxonomy" id="2005072"/>
    <lineage>
        <taxon>Bacteria</taxon>
        <taxon>Pseudomonadati</taxon>
        <taxon>Pseudomonadota</taxon>
        <taxon>Gammaproteobacteria</taxon>
        <taxon>Alteromonadales</taxon>
        <taxon>Psychromonadaceae</taxon>
        <taxon>Psychromonas</taxon>
    </lineage>
</organism>
<gene>
    <name evidence="4" type="ORF">V6256_01610</name>
</gene>